<dbReference type="Proteomes" id="UP001162162">
    <property type="component" value="Unassembled WGS sequence"/>
</dbReference>
<gene>
    <name evidence="1" type="ORF">NQ318_006483</name>
</gene>
<organism evidence="1 2">
    <name type="scientific">Aromia moschata</name>
    <dbReference type="NCBI Taxonomy" id="1265417"/>
    <lineage>
        <taxon>Eukaryota</taxon>
        <taxon>Metazoa</taxon>
        <taxon>Ecdysozoa</taxon>
        <taxon>Arthropoda</taxon>
        <taxon>Hexapoda</taxon>
        <taxon>Insecta</taxon>
        <taxon>Pterygota</taxon>
        <taxon>Neoptera</taxon>
        <taxon>Endopterygota</taxon>
        <taxon>Coleoptera</taxon>
        <taxon>Polyphaga</taxon>
        <taxon>Cucujiformia</taxon>
        <taxon>Chrysomeloidea</taxon>
        <taxon>Cerambycidae</taxon>
        <taxon>Cerambycinae</taxon>
        <taxon>Callichromatini</taxon>
        <taxon>Aromia</taxon>
    </lineage>
</organism>
<protein>
    <submittedName>
        <fullName evidence="1">Uncharacterized protein</fullName>
    </submittedName>
</protein>
<accession>A0AAV8X4C9</accession>
<sequence>MKNRGVFRLKFILEVAVESMDTEYIRYEDFRKFSRRKRSSLYRAMQQQAFYFISRKHVHDVQQAELEKGFIRDDYREFVELCVVFLGGDTEKKLKLSPPPFYCSGS</sequence>
<dbReference type="EMBL" id="JAPWTK010001252">
    <property type="protein sequence ID" value="KAJ8933268.1"/>
    <property type="molecule type" value="Genomic_DNA"/>
</dbReference>
<proteinExistence type="predicted"/>
<evidence type="ECO:0000313" key="1">
    <source>
        <dbReference type="EMBL" id="KAJ8933268.1"/>
    </source>
</evidence>
<comment type="caution">
    <text evidence="1">The sequence shown here is derived from an EMBL/GenBank/DDBJ whole genome shotgun (WGS) entry which is preliminary data.</text>
</comment>
<evidence type="ECO:0000313" key="2">
    <source>
        <dbReference type="Proteomes" id="UP001162162"/>
    </source>
</evidence>
<reference evidence="1" key="1">
    <citation type="journal article" date="2023" name="Insect Mol. Biol.">
        <title>Genome sequencing provides insights into the evolution of gene families encoding plant cell wall-degrading enzymes in longhorned beetles.</title>
        <authorList>
            <person name="Shin N.R."/>
            <person name="Okamura Y."/>
            <person name="Kirsch R."/>
            <person name="Pauchet Y."/>
        </authorList>
    </citation>
    <scope>NUCLEOTIDE SEQUENCE</scope>
    <source>
        <strain evidence="1">AMC_N1</strain>
    </source>
</reference>
<keyword evidence="2" id="KW-1185">Reference proteome</keyword>
<name>A0AAV8X4C9_9CUCU</name>
<dbReference type="AlphaFoldDB" id="A0AAV8X4C9"/>